<organism evidence="2 3">
    <name type="scientific">Tanacetum coccineum</name>
    <dbReference type="NCBI Taxonomy" id="301880"/>
    <lineage>
        <taxon>Eukaryota</taxon>
        <taxon>Viridiplantae</taxon>
        <taxon>Streptophyta</taxon>
        <taxon>Embryophyta</taxon>
        <taxon>Tracheophyta</taxon>
        <taxon>Spermatophyta</taxon>
        <taxon>Magnoliopsida</taxon>
        <taxon>eudicotyledons</taxon>
        <taxon>Gunneridae</taxon>
        <taxon>Pentapetalae</taxon>
        <taxon>asterids</taxon>
        <taxon>campanulids</taxon>
        <taxon>Asterales</taxon>
        <taxon>Asteraceae</taxon>
        <taxon>Asteroideae</taxon>
        <taxon>Anthemideae</taxon>
        <taxon>Anthemidinae</taxon>
        <taxon>Tanacetum</taxon>
    </lineage>
</organism>
<feature type="region of interest" description="Disordered" evidence="1">
    <location>
        <begin position="1"/>
        <end position="57"/>
    </location>
</feature>
<sequence length="86" mass="9663">MKQRCVEDTGKLDPSGKGRTKERSTWEGISLQVKDRNGKELREPDRKIHEEAESSGRGDHAIAEYKITFTEGKICLDQLKTSAACL</sequence>
<keyword evidence="3" id="KW-1185">Reference proteome</keyword>
<dbReference type="EMBL" id="BQNB010015093">
    <property type="protein sequence ID" value="GJT35943.1"/>
    <property type="molecule type" value="Genomic_DNA"/>
</dbReference>
<evidence type="ECO:0000256" key="1">
    <source>
        <dbReference type="SAM" id="MobiDB-lite"/>
    </source>
</evidence>
<feature type="compositionally biased region" description="Basic and acidic residues" evidence="1">
    <location>
        <begin position="33"/>
        <end position="57"/>
    </location>
</feature>
<evidence type="ECO:0000313" key="3">
    <source>
        <dbReference type="Proteomes" id="UP001151760"/>
    </source>
</evidence>
<comment type="caution">
    <text evidence="2">The sequence shown here is derived from an EMBL/GenBank/DDBJ whole genome shotgun (WGS) entry which is preliminary data.</text>
</comment>
<evidence type="ECO:0000313" key="2">
    <source>
        <dbReference type="EMBL" id="GJT35943.1"/>
    </source>
</evidence>
<reference evidence="2" key="1">
    <citation type="journal article" date="2022" name="Int. J. Mol. Sci.">
        <title>Draft Genome of Tanacetum Coccineum: Genomic Comparison of Closely Related Tanacetum-Family Plants.</title>
        <authorList>
            <person name="Yamashiro T."/>
            <person name="Shiraishi A."/>
            <person name="Nakayama K."/>
            <person name="Satake H."/>
        </authorList>
    </citation>
    <scope>NUCLEOTIDE SEQUENCE</scope>
</reference>
<dbReference type="Proteomes" id="UP001151760">
    <property type="component" value="Unassembled WGS sequence"/>
</dbReference>
<gene>
    <name evidence="2" type="ORF">Tco_0926362</name>
</gene>
<feature type="compositionally biased region" description="Basic and acidic residues" evidence="1">
    <location>
        <begin position="1"/>
        <end position="25"/>
    </location>
</feature>
<accession>A0ABQ5DBK1</accession>
<protein>
    <submittedName>
        <fullName evidence="2">Uncharacterized protein</fullName>
    </submittedName>
</protein>
<name>A0ABQ5DBK1_9ASTR</name>
<proteinExistence type="predicted"/>
<reference evidence="2" key="2">
    <citation type="submission" date="2022-01" db="EMBL/GenBank/DDBJ databases">
        <authorList>
            <person name="Yamashiro T."/>
            <person name="Shiraishi A."/>
            <person name="Satake H."/>
            <person name="Nakayama K."/>
        </authorList>
    </citation>
    <scope>NUCLEOTIDE SEQUENCE</scope>
</reference>